<evidence type="ECO:0000313" key="2">
    <source>
        <dbReference type="Proteomes" id="UP001055072"/>
    </source>
</evidence>
<gene>
    <name evidence="1" type="ORF">BDY19DRAFT_610366</name>
</gene>
<evidence type="ECO:0000313" key="1">
    <source>
        <dbReference type="EMBL" id="KAI0083898.1"/>
    </source>
</evidence>
<organism evidence="1 2">
    <name type="scientific">Irpex rosettiformis</name>
    <dbReference type="NCBI Taxonomy" id="378272"/>
    <lineage>
        <taxon>Eukaryota</taxon>
        <taxon>Fungi</taxon>
        <taxon>Dikarya</taxon>
        <taxon>Basidiomycota</taxon>
        <taxon>Agaricomycotina</taxon>
        <taxon>Agaricomycetes</taxon>
        <taxon>Polyporales</taxon>
        <taxon>Irpicaceae</taxon>
        <taxon>Irpex</taxon>
    </lineage>
</organism>
<name>A0ACB8TPE9_9APHY</name>
<accession>A0ACB8TPE9</accession>
<protein>
    <submittedName>
        <fullName evidence="1">Uncharacterized protein</fullName>
    </submittedName>
</protein>
<comment type="caution">
    <text evidence="1">The sequence shown here is derived from an EMBL/GenBank/DDBJ whole genome shotgun (WGS) entry which is preliminary data.</text>
</comment>
<proteinExistence type="predicted"/>
<dbReference type="Proteomes" id="UP001055072">
    <property type="component" value="Unassembled WGS sequence"/>
</dbReference>
<sequence length="135" mass="15034">MHDSHSLLHTAAAFCRRRLCRWCLSTVVHRHLLLPKTDPSIPPKPTLFSITPSRDPRPVLKSSIYTPLQLTRPSTYSSEPILSADSLSSVENIPHISTLPVTFTCMEFTESNGRTGSLCGALRSLSCDSWSYVLH</sequence>
<dbReference type="EMBL" id="MU274951">
    <property type="protein sequence ID" value="KAI0083898.1"/>
    <property type="molecule type" value="Genomic_DNA"/>
</dbReference>
<keyword evidence="2" id="KW-1185">Reference proteome</keyword>
<reference evidence="1" key="1">
    <citation type="journal article" date="2021" name="Environ. Microbiol.">
        <title>Gene family expansions and transcriptome signatures uncover fungal adaptations to wood decay.</title>
        <authorList>
            <person name="Hage H."/>
            <person name="Miyauchi S."/>
            <person name="Viragh M."/>
            <person name="Drula E."/>
            <person name="Min B."/>
            <person name="Chaduli D."/>
            <person name="Navarro D."/>
            <person name="Favel A."/>
            <person name="Norest M."/>
            <person name="Lesage-Meessen L."/>
            <person name="Balint B."/>
            <person name="Merenyi Z."/>
            <person name="de Eugenio L."/>
            <person name="Morin E."/>
            <person name="Martinez A.T."/>
            <person name="Baldrian P."/>
            <person name="Stursova M."/>
            <person name="Martinez M.J."/>
            <person name="Novotny C."/>
            <person name="Magnuson J.K."/>
            <person name="Spatafora J.W."/>
            <person name="Maurice S."/>
            <person name="Pangilinan J."/>
            <person name="Andreopoulos W."/>
            <person name="LaButti K."/>
            <person name="Hundley H."/>
            <person name="Na H."/>
            <person name="Kuo A."/>
            <person name="Barry K."/>
            <person name="Lipzen A."/>
            <person name="Henrissat B."/>
            <person name="Riley R."/>
            <person name="Ahrendt S."/>
            <person name="Nagy L.G."/>
            <person name="Grigoriev I.V."/>
            <person name="Martin F."/>
            <person name="Rosso M.N."/>
        </authorList>
    </citation>
    <scope>NUCLEOTIDE SEQUENCE</scope>
    <source>
        <strain evidence="1">CBS 384.51</strain>
    </source>
</reference>